<name>A0A7X1FPX0_9SPHN</name>
<protein>
    <submittedName>
        <fullName evidence="2">Copper chaperone PCu(A)C</fullName>
    </submittedName>
</protein>
<gene>
    <name evidence="2" type="ORF">H7F51_04125</name>
</gene>
<feature type="signal peptide" evidence="1">
    <location>
        <begin position="1"/>
        <end position="27"/>
    </location>
</feature>
<proteinExistence type="predicted"/>
<dbReference type="Pfam" id="PF04314">
    <property type="entry name" value="PCuAC"/>
    <property type="match status" value="1"/>
</dbReference>
<keyword evidence="3" id="KW-1185">Reference proteome</keyword>
<sequence>MNRFSRPLAFGLAALALPLAACRQNGAAPETVQTSESAPEAKPGLSLGGGRLILPAVSGNPAAAYFSLTNGSDKAVTLAAVDVAGAGMAMMHQTMETSGHSTMGEMKQDEVKPGETLVFAPGGKHVMVSDLPAGLKPGGTIEITLIFADGDKLSAPLTIEAPGGGA</sequence>
<evidence type="ECO:0000313" key="3">
    <source>
        <dbReference type="Proteomes" id="UP000566813"/>
    </source>
</evidence>
<dbReference type="Proteomes" id="UP000566813">
    <property type="component" value="Unassembled WGS sequence"/>
</dbReference>
<dbReference type="SUPFAM" id="SSF110087">
    <property type="entry name" value="DR1885-like metal-binding protein"/>
    <property type="match status" value="1"/>
</dbReference>
<reference evidence="2 3" key="1">
    <citation type="submission" date="2020-08" db="EMBL/GenBank/DDBJ databases">
        <title>The genome sequence of type strain Novosphingobium flavum NBRC 111647.</title>
        <authorList>
            <person name="Liu Y."/>
        </authorList>
    </citation>
    <scope>NUCLEOTIDE SEQUENCE [LARGE SCALE GENOMIC DNA]</scope>
    <source>
        <strain evidence="2 3">NBRC 111647</strain>
    </source>
</reference>
<dbReference type="PANTHER" id="PTHR36302:SF1">
    <property type="entry name" value="COPPER CHAPERONE PCU(A)C"/>
    <property type="match status" value="1"/>
</dbReference>
<feature type="chain" id="PRO_5031056217" evidence="1">
    <location>
        <begin position="28"/>
        <end position="166"/>
    </location>
</feature>
<dbReference type="Gene3D" id="2.60.40.1890">
    <property type="entry name" value="PCu(A)C copper chaperone"/>
    <property type="match status" value="1"/>
</dbReference>
<evidence type="ECO:0000256" key="1">
    <source>
        <dbReference type="SAM" id="SignalP"/>
    </source>
</evidence>
<dbReference type="RefSeq" id="WP_185662977.1">
    <property type="nucleotide sequence ID" value="NZ_JACLAW010000003.1"/>
</dbReference>
<accession>A0A7X1FPX0</accession>
<evidence type="ECO:0000313" key="2">
    <source>
        <dbReference type="EMBL" id="MBC2664703.1"/>
    </source>
</evidence>
<comment type="caution">
    <text evidence="2">The sequence shown here is derived from an EMBL/GenBank/DDBJ whole genome shotgun (WGS) entry which is preliminary data.</text>
</comment>
<dbReference type="InterPro" id="IPR036182">
    <property type="entry name" value="PCuAC_sf"/>
</dbReference>
<dbReference type="AlphaFoldDB" id="A0A7X1FPX0"/>
<organism evidence="2 3">
    <name type="scientific">Novosphingobium flavum</name>
    <dbReference type="NCBI Taxonomy" id="1778672"/>
    <lineage>
        <taxon>Bacteria</taxon>
        <taxon>Pseudomonadati</taxon>
        <taxon>Pseudomonadota</taxon>
        <taxon>Alphaproteobacteria</taxon>
        <taxon>Sphingomonadales</taxon>
        <taxon>Sphingomonadaceae</taxon>
        <taxon>Novosphingobium</taxon>
    </lineage>
</organism>
<keyword evidence="1" id="KW-0732">Signal</keyword>
<dbReference type="EMBL" id="JACLAW010000003">
    <property type="protein sequence ID" value="MBC2664703.1"/>
    <property type="molecule type" value="Genomic_DNA"/>
</dbReference>
<dbReference type="PANTHER" id="PTHR36302">
    <property type="entry name" value="BLR7088 PROTEIN"/>
    <property type="match status" value="1"/>
</dbReference>
<dbReference type="InterPro" id="IPR058248">
    <property type="entry name" value="Lxx211020-like"/>
</dbReference>
<dbReference type="InterPro" id="IPR007410">
    <property type="entry name" value="LpqE-like"/>
</dbReference>